<name>A0A4S2FXB4_9BACT</name>
<evidence type="ECO:0000313" key="1">
    <source>
        <dbReference type="EMBL" id="TGY74100.1"/>
    </source>
</evidence>
<dbReference type="Proteomes" id="UP000306630">
    <property type="component" value="Unassembled WGS sequence"/>
</dbReference>
<comment type="caution">
    <text evidence="1">The sequence shown here is derived from an EMBL/GenBank/DDBJ whole genome shotgun (WGS) entry which is preliminary data.</text>
</comment>
<gene>
    <name evidence="1" type="ORF">E5333_07440</name>
</gene>
<dbReference type="RefSeq" id="WP_135993220.1">
    <property type="nucleotide sequence ID" value="NZ_SRYD01000025.1"/>
</dbReference>
<organism evidence="1 2">
    <name type="scientific">Muribaculum intestinale</name>
    <dbReference type="NCBI Taxonomy" id="1796646"/>
    <lineage>
        <taxon>Bacteria</taxon>
        <taxon>Pseudomonadati</taxon>
        <taxon>Bacteroidota</taxon>
        <taxon>Bacteroidia</taxon>
        <taxon>Bacteroidales</taxon>
        <taxon>Muribaculaceae</taxon>
        <taxon>Muribaculum</taxon>
    </lineage>
</organism>
<dbReference type="EMBL" id="SRYD01000025">
    <property type="protein sequence ID" value="TGY74100.1"/>
    <property type="molecule type" value="Genomic_DNA"/>
</dbReference>
<evidence type="ECO:0000313" key="2">
    <source>
        <dbReference type="Proteomes" id="UP000306630"/>
    </source>
</evidence>
<proteinExistence type="predicted"/>
<sequence length="174" mass="20480">MIECHKVDSKNIEAVLLFKREQLIYDIRNLAYVEGDIMPEAQQHERHTVQDIGEAGNIDRVTRVLDLALSECAEWLYPFTKRRIYRECLDDRLTEKKVYSIFMTVPKDFSQTTLNAIEKLVHEYLVCSALADWLSIANTKKAAVWKEKMEELKTAIKNKPRLRRSRLRISQHPF</sequence>
<dbReference type="AlphaFoldDB" id="A0A4S2FXB4"/>
<reference evidence="1 2" key="1">
    <citation type="submission" date="2019-04" db="EMBL/GenBank/DDBJ databases">
        <title>Microbes associate with the intestines of laboratory mice.</title>
        <authorList>
            <person name="Navarre W."/>
            <person name="Wong E."/>
            <person name="Huang K."/>
            <person name="Tropini C."/>
            <person name="Ng K."/>
            <person name="Yu B."/>
        </authorList>
    </citation>
    <scope>NUCLEOTIDE SEQUENCE [LARGE SCALE GENOMIC DNA]</scope>
    <source>
        <strain evidence="1 2">NM06_A21</strain>
    </source>
</reference>
<protein>
    <submittedName>
        <fullName evidence="1">Uncharacterized protein</fullName>
    </submittedName>
</protein>
<accession>A0A4S2FXB4</accession>